<dbReference type="Pfam" id="PF01910">
    <property type="entry name" value="Thiamine_BP"/>
    <property type="match status" value="1"/>
</dbReference>
<dbReference type="SUPFAM" id="SSF89957">
    <property type="entry name" value="MTH1187/YkoF-like"/>
    <property type="match status" value="1"/>
</dbReference>
<name>A0ABQ8PCX7_9FUNG</name>
<dbReference type="EMBL" id="JANBQD010000187">
    <property type="protein sequence ID" value="KAJ1986209.1"/>
    <property type="molecule type" value="Genomic_DNA"/>
</dbReference>
<evidence type="ECO:0000313" key="4">
    <source>
        <dbReference type="Proteomes" id="UP001151295"/>
    </source>
</evidence>
<protein>
    <recommendedName>
        <fullName evidence="2">Thiamine-binding protein domain-containing protein</fullName>
    </recommendedName>
</protein>
<keyword evidence="4" id="KW-1185">Reference proteome</keyword>
<comment type="caution">
    <text evidence="3">The sequence shown here is derived from an EMBL/GenBank/DDBJ whole genome shotgun (WGS) entry which is preliminary data.</text>
</comment>
<proteinExistence type="inferred from homology"/>
<dbReference type="NCBIfam" id="TIGR00106">
    <property type="entry name" value="MTH1187 family thiamine-binding protein"/>
    <property type="match status" value="1"/>
</dbReference>
<dbReference type="InterPro" id="IPR051614">
    <property type="entry name" value="UPF0045_domain"/>
</dbReference>
<evidence type="ECO:0000256" key="1">
    <source>
        <dbReference type="ARBA" id="ARBA00010272"/>
    </source>
</evidence>
<dbReference type="InterPro" id="IPR002767">
    <property type="entry name" value="Thiamine_BP"/>
</dbReference>
<sequence>MYVSGEIQIVPIGTDVSFTKYIAKVKTVLDTSGLQHTMHDSGTNFQGDYSLVTRVVEECMQSVLENGAPRVLCYLKLGARTDKDYAKEPPASLLDSSNRRPKHLLIAATSTLMSKRVQQRQLSILPEGSKMNKVQVTLNS</sequence>
<evidence type="ECO:0000313" key="3">
    <source>
        <dbReference type="EMBL" id="KAJ1986209.1"/>
    </source>
</evidence>
<dbReference type="PANTHER" id="PTHR33777">
    <property type="entry name" value="UPF0045 PROTEIN ECM15"/>
    <property type="match status" value="1"/>
</dbReference>
<accession>A0ABQ8PCX7</accession>
<dbReference type="PANTHER" id="PTHR33777:SF1">
    <property type="entry name" value="UPF0045 PROTEIN ECM15"/>
    <property type="match status" value="1"/>
</dbReference>
<evidence type="ECO:0000259" key="2">
    <source>
        <dbReference type="Pfam" id="PF01910"/>
    </source>
</evidence>
<dbReference type="Gene3D" id="3.30.70.930">
    <property type="match status" value="1"/>
</dbReference>
<comment type="similarity">
    <text evidence="1">Belongs to the UPF0045 family.</text>
</comment>
<feature type="domain" description="Thiamine-binding protein" evidence="2">
    <location>
        <begin position="6"/>
        <end position="84"/>
    </location>
</feature>
<reference evidence="3" key="1">
    <citation type="submission" date="2022-07" db="EMBL/GenBank/DDBJ databases">
        <title>Phylogenomic reconstructions and comparative analyses of Kickxellomycotina fungi.</title>
        <authorList>
            <person name="Reynolds N.K."/>
            <person name="Stajich J.E."/>
            <person name="Barry K."/>
            <person name="Grigoriev I.V."/>
            <person name="Crous P."/>
            <person name="Smith M.E."/>
        </authorList>
    </citation>
    <scope>NUCLEOTIDE SEQUENCE</scope>
    <source>
        <strain evidence="3">BCRC 34882</strain>
    </source>
</reference>
<dbReference type="InterPro" id="IPR029756">
    <property type="entry name" value="MTH1187/YkoF-like"/>
</dbReference>
<gene>
    <name evidence="3" type="ORF">EDC05_006376</name>
</gene>
<organism evidence="3 4">
    <name type="scientific">Coemansia umbellata</name>
    <dbReference type="NCBI Taxonomy" id="1424467"/>
    <lineage>
        <taxon>Eukaryota</taxon>
        <taxon>Fungi</taxon>
        <taxon>Fungi incertae sedis</taxon>
        <taxon>Zoopagomycota</taxon>
        <taxon>Kickxellomycotina</taxon>
        <taxon>Kickxellomycetes</taxon>
        <taxon>Kickxellales</taxon>
        <taxon>Kickxellaceae</taxon>
        <taxon>Coemansia</taxon>
    </lineage>
</organism>
<dbReference type="Proteomes" id="UP001151295">
    <property type="component" value="Unassembled WGS sequence"/>
</dbReference>